<dbReference type="OrthoDB" id="310853at2759"/>
<keyword evidence="3" id="KW-0131">Cell cycle</keyword>
<feature type="compositionally biased region" description="Polar residues" evidence="4">
    <location>
        <begin position="301"/>
        <end position="310"/>
    </location>
</feature>
<dbReference type="GO" id="GO:0031298">
    <property type="term" value="C:replication fork protection complex"/>
    <property type="evidence" value="ECO:0007669"/>
    <property type="project" value="TreeGrafter"/>
</dbReference>
<keyword evidence="7" id="KW-1185">Reference proteome</keyword>
<dbReference type="Proteomes" id="UP000593567">
    <property type="component" value="Unassembled WGS sequence"/>
</dbReference>
<keyword evidence="2" id="KW-0539">Nucleus</keyword>
<protein>
    <submittedName>
        <fullName evidence="6">TIMELESS</fullName>
    </submittedName>
</protein>
<proteinExistence type="predicted"/>
<dbReference type="GO" id="GO:0043111">
    <property type="term" value="P:replication fork arrest"/>
    <property type="evidence" value="ECO:0007669"/>
    <property type="project" value="TreeGrafter"/>
</dbReference>
<dbReference type="InterPro" id="IPR006906">
    <property type="entry name" value="Timeless_N"/>
</dbReference>
<sequence length="310" mass="35787">MPPTSSSTIVTVTGDYQYQGESHSHSDPVPCLNLTFSVGVGMTQTGKLIYTELQSIANGIGKFHNGDYIREQDAVDCVKDLIKSLRRENETCNIRRFLGQAQVLQEDLVPLIVYYGRADEELFEVTIRCLMNLTQPARIVFKNEVPQDQSTRHCYIQVEEYLQEYKQAFVNEQFLKVLSEKLAYFLELNVLIERLLVLLRNILHVAATDVDRLRTDDDASTHDQIVWQMHQTGLDKLILYIASSDDERRFAIHVLEIISLMFRDQSPEQLSSAGASRSRREKERDEQELTRITDMERAKKQSQLLRLTTR</sequence>
<name>A0A7J7K9K3_BUGNE</name>
<evidence type="ECO:0000256" key="2">
    <source>
        <dbReference type="ARBA" id="ARBA00023242"/>
    </source>
</evidence>
<dbReference type="AlphaFoldDB" id="A0A7J7K9K3"/>
<dbReference type="InterPro" id="IPR044998">
    <property type="entry name" value="Timeless"/>
</dbReference>
<organism evidence="6 7">
    <name type="scientific">Bugula neritina</name>
    <name type="common">Brown bryozoan</name>
    <name type="synonym">Sertularia neritina</name>
    <dbReference type="NCBI Taxonomy" id="10212"/>
    <lineage>
        <taxon>Eukaryota</taxon>
        <taxon>Metazoa</taxon>
        <taxon>Spiralia</taxon>
        <taxon>Lophotrochozoa</taxon>
        <taxon>Bryozoa</taxon>
        <taxon>Gymnolaemata</taxon>
        <taxon>Cheilostomatida</taxon>
        <taxon>Flustrina</taxon>
        <taxon>Buguloidea</taxon>
        <taxon>Bugulidae</taxon>
        <taxon>Bugula</taxon>
    </lineage>
</organism>
<comment type="caution">
    <text evidence="6">The sequence shown here is derived from an EMBL/GenBank/DDBJ whole genome shotgun (WGS) entry which is preliminary data.</text>
</comment>
<feature type="compositionally biased region" description="Basic and acidic residues" evidence="4">
    <location>
        <begin position="278"/>
        <end position="299"/>
    </location>
</feature>
<dbReference type="EMBL" id="VXIV02000971">
    <property type="protein sequence ID" value="KAF6034913.1"/>
    <property type="molecule type" value="Genomic_DNA"/>
</dbReference>
<feature type="domain" description="Timeless N-terminal" evidence="5">
    <location>
        <begin position="68"/>
        <end position="304"/>
    </location>
</feature>
<comment type="subcellular location">
    <subcellularLocation>
        <location evidence="1">Nucleus</location>
    </subcellularLocation>
</comment>
<evidence type="ECO:0000313" key="6">
    <source>
        <dbReference type="EMBL" id="KAF6034913.1"/>
    </source>
</evidence>
<dbReference type="PANTHER" id="PTHR22940:SF4">
    <property type="entry name" value="PROTEIN TIMELESS HOMOLOG"/>
    <property type="match status" value="1"/>
</dbReference>
<dbReference type="Pfam" id="PF04821">
    <property type="entry name" value="TIMELESS"/>
    <property type="match status" value="1"/>
</dbReference>
<dbReference type="GO" id="GO:0006281">
    <property type="term" value="P:DNA repair"/>
    <property type="evidence" value="ECO:0007669"/>
    <property type="project" value="TreeGrafter"/>
</dbReference>
<dbReference type="GO" id="GO:0003677">
    <property type="term" value="F:DNA binding"/>
    <property type="evidence" value="ECO:0007669"/>
    <property type="project" value="TreeGrafter"/>
</dbReference>
<reference evidence="6" key="1">
    <citation type="submission" date="2020-06" db="EMBL/GenBank/DDBJ databases">
        <title>Draft genome of Bugula neritina, a colonial animal packing powerful symbionts and potential medicines.</title>
        <authorList>
            <person name="Rayko M."/>
        </authorList>
    </citation>
    <scope>NUCLEOTIDE SEQUENCE [LARGE SCALE GENOMIC DNA]</scope>
    <source>
        <strain evidence="6">Kwan_BN1</strain>
    </source>
</reference>
<evidence type="ECO:0000256" key="3">
    <source>
        <dbReference type="ARBA" id="ARBA00023306"/>
    </source>
</evidence>
<dbReference type="PANTHER" id="PTHR22940">
    <property type="entry name" value="TIMEOUT/TIMELESS-2"/>
    <property type="match status" value="1"/>
</dbReference>
<gene>
    <name evidence="6" type="ORF">EB796_006782</name>
</gene>
<accession>A0A7J7K9K3</accession>
<evidence type="ECO:0000313" key="7">
    <source>
        <dbReference type="Proteomes" id="UP000593567"/>
    </source>
</evidence>
<feature type="region of interest" description="Disordered" evidence="4">
    <location>
        <begin position="269"/>
        <end position="310"/>
    </location>
</feature>
<evidence type="ECO:0000256" key="4">
    <source>
        <dbReference type="SAM" id="MobiDB-lite"/>
    </source>
</evidence>
<evidence type="ECO:0000256" key="1">
    <source>
        <dbReference type="ARBA" id="ARBA00004123"/>
    </source>
</evidence>
<evidence type="ECO:0000259" key="5">
    <source>
        <dbReference type="Pfam" id="PF04821"/>
    </source>
</evidence>
<dbReference type="GO" id="GO:0000076">
    <property type="term" value="P:DNA replication checkpoint signaling"/>
    <property type="evidence" value="ECO:0007669"/>
    <property type="project" value="TreeGrafter"/>
</dbReference>